<comment type="caution">
    <text evidence="2">The sequence shown here is derived from an EMBL/GenBank/DDBJ whole genome shotgun (WGS) entry which is preliminary data.</text>
</comment>
<evidence type="ECO:0000256" key="1">
    <source>
        <dbReference type="SAM" id="Phobius"/>
    </source>
</evidence>
<feature type="transmembrane region" description="Helical" evidence="1">
    <location>
        <begin position="67"/>
        <end position="98"/>
    </location>
</feature>
<keyword evidence="3" id="KW-1185">Reference proteome</keyword>
<gene>
    <name evidence="2" type="ORF">ACFQL7_12845</name>
</gene>
<feature type="transmembrane region" description="Helical" evidence="1">
    <location>
        <begin position="20"/>
        <end position="47"/>
    </location>
</feature>
<evidence type="ECO:0000313" key="2">
    <source>
        <dbReference type="EMBL" id="MFC7190638.1"/>
    </source>
</evidence>
<name>A0ABD5YMQ9_9EURY</name>
<accession>A0ABD5YMQ9</accession>
<dbReference type="GeneID" id="76200274"/>
<sequence>MDDQPGLSDQYRMSSPWPLFVALGLVISELGILLGIIPLSVGGLLLFSGSIAGIVTEAGYTEQAWGILGGLGLVLIVLGGILVATQVPSASVAALSSVLSELFSARPNGIAIRGLSIVVAGVIAIVVSQLAQFVEPDVETL</sequence>
<keyword evidence="1" id="KW-0812">Transmembrane</keyword>
<keyword evidence="1" id="KW-1133">Transmembrane helix</keyword>
<dbReference type="EMBL" id="JBHTAX010000001">
    <property type="protein sequence ID" value="MFC7190638.1"/>
    <property type="molecule type" value="Genomic_DNA"/>
</dbReference>
<dbReference type="AlphaFoldDB" id="A0ABD5YMQ9"/>
<protein>
    <submittedName>
        <fullName evidence="2">Cox cluster protein</fullName>
    </submittedName>
</protein>
<organism evidence="2 3">
    <name type="scientific">Halocatena marina</name>
    <dbReference type="NCBI Taxonomy" id="2934937"/>
    <lineage>
        <taxon>Archaea</taxon>
        <taxon>Methanobacteriati</taxon>
        <taxon>Methanobacteriota</taxon>
        <taxon>Stenosarchaea group</taxon>
        <taxon>Halobacteria</taxon>
        <taxon>Halobacteriales</taxon>
        <taxon>Natronomonadaceae</taxon>
        <taxon>Halocatena</taxon>
    </lineage>
</organism>
<proteinExistence type="predicted"/>
<feature type="transmembrane region" description="Helical" evidence="1">
    <location>
        <begin position="110"/>
        <end position="131"/>
    </location>
</feature>
<dbReference type="Proteomes" id="UP001596417">
    <property type="component" value="Unassembled WGS sequence"/>
</dbReference>
<dbReference type="Pfam" id="PF24396">
    <property type="entry name" value="DUF7541"/>
    <property type="match status" value="1"/>
</dbReference>
<dbReference type="RefSeq" id="WP_248907775.1">
    <property type="nucleotide sequence ID" value="NZ_CP109979.1"/>
</dbReference>
<evidence type="ECO:0000313" key="3">
    <source>
        <dbReference type="Proteomes" id="UP001596417"/>
    </source>
</evidence>
<reference evidence="2 3" key="1">
    <citation type="journal article" date="2019" name="Int. J. Syst. Evol. Microbiol.">
        <title>The Global Catalogue of Microorganisms (GCM) 10K type strain sequencing project: providing services to taxonomists for standard genome sequencing and annotation.</title>
        <authorList>
            <consortium name="The Broad Institute Genomics Platform"/>
            <consortium name="The Broad Institute Genome Sequencing Center for Infectious Disease"/>
            <person name="Wu L."/>
            <person name="Ma J."/>
        </authorList>
    </citation>
    <scope>NUCLEOTIDE SEQUENCE [LARGE SCALE GENOMIC DNA]</scope>
    <source>
        <strain evidence="2 3">RDMS1</strain>
    </source>
</reference>
<keyword evidence="1" id="KW-0472">Membrane</keyword>
<dbReference type="InterPro" id="IPR055963">
    <property type="entry name" value="DUF7541"/>
</dbReference>